<keyword evidence="5" id="KW-1185">Reference proteome</keyword>
<organism evidence="2 4">
    <name type="scientific">BD1-7 clade bacterium</name>
    <dbReference type="NCBI Taxonomy" id="2029982"/>
    <lineage>
        <taxon>Bacteria</taxon>
        <taxon>Pseudomonadati</taxon>
        <taxon>Pseudomonadota</taxon>
        <taxon>Gammaproteobacteria</taxon>
        <taxon>Cellvibrionales</taxon>
        <taxon>Spongiibacteraceae</taxon>
        <taxon>BD1-7 clade</taxon>
    </lineage>
</organism>
<dbReference type="Proteomes" id="UP000434580">
    <property type="component" value="Unassembled WGS sequence"/>
</dbReference>
<name>A0A5S9P5Z8_9GAMM</name>
<sequence length="105" mass="12309">MPPQRPYRTRLIRTVLQTLVWIITAILLTTLYRFFLVAKDYHWADSFYVWIGGLYSGLFAGVMQSIFVDKFLYRNGKSEPVWLKLLVAALSLHIFIAAGFIYEMR</sequence>
<evidence type="ECO:0000313" key="4">
    <source>
        <dbReference type="Proteomes" id="UP000434580"/>
    </source>
</evidence>
<proteinExistence type="predicted"/>
<evidence type="ECO:0000313" key="2">
    <source>
        <dbReference type="EMBL" id="CAA0098957.1"/>
    </source>
</evidence>
<dbReference type="Proteomes" id="UP000441399">
    <property type="component" value="Unassembled WGS sequence"/>
</dbReference>
<evidence type="ECO:0000313" key="5">
    <source>
        <dbReference type="Proteomes" id="UP000441399"/>
    </source>
</evidence>
<keyword evidence="1" id="KW-1133">Transmembrane helix</keyword>
<feature type="transmembrane region" description="Helical" evidence="1">
    <location>
        <begin position="47"/>
        <end position="69"/>
    </location>
</feature>
<keyword evidence="1" id="KW-0812">Transmembrane</keyword>
<feature type="transmembrane region" description="Helical" evidence="1">
    <location>
        <begin position="81"/>
        <end position="102"/>
    </location>
</feature>
<feature type="transmembrane region" description="Helical" evidence="1">
    <location>
        <begin position="12"/>
        <end position="35"/>
    </location>
</feature>
<dbReference type="EMBL" id="CACSIO010000045">
    <property type="protein sequence ID" value="CAA0121562.1"/>
    <property type="molecule type" value="Genomic_DNA"/>
</dbReference>
<protein>
    <submittedName>
        <fullName evidence="2">Uncharacterized protein</fullName>
    </submittedName>
</protein>
<reference evidence="4 5" key="1">
    <citation type="submission" date="2019-11" db="EMBL/GenBank/DDBJ databases">
        <authorList>
            <person name="Holert J."/>
        </authorList>
    </citation>
    <scope>NUCLEOTIDE SEQUENCE [LARGE SCALE GENOMIC DNA]</scope>
    <source>
        <strain evidence="2">BC5_2</strain>
        <strain evidence="3">SB11_3</strain>
    </source>
</reference>
<evidence type="ECO:0000313" key="3">
    <source>
        <dbReference type="EMBL" id="CAA0121562.1"/>
    </source>
</evidence>
<accession>A0A5S9P5Z8</accession>
<dbReference type="AlphaFoldDB" id="A0A5S9P5Z8"/>
<dbReference type="EMBL" id="CACSII010000007">
    <property type="protein sequence ID" value="CAA0098957.1"/>
    <property type="molecule type" value="Genomic_DNA"/>
</dbReference>
<gene>
    <name evidence="2" type="ORF">DPBNPPHM_03639</name>
    <name evidence="3" type="ORF">OPDIPICF_02470</name>
</gene>
<keyword evidence="1" id="KW-0472">Membrane</keyword>
<evidence type="ECO:0000256" key="1">
    <source>
        <dbReference type="SAM" id="Phobius"/>
    </source>
</evidence>